<feature type="domain" description="DNA methylase N-4/N-6" evidence="9">
    <location>
        <begin position="23"/>
        <end position="126"/>
    </location>
</feature>
<dbReference type="InterPro" id="IPR029063">
    <property type="entry name" value="SAM-dependent_MTases_sf"/>
</dbReference>
<keyword evidence="5" id="KW-0949">S-adenosyl-L-methionine</keyword>
<dbReference type="GO" id="GO:0009307">
    <property type="term" value="P:DNA restriction-modification system"/>
    <property type="evidence" value="ECO:0007669"/>
    <property type="project" value="UniProtKB-KW"/>
</dbReference>
<evidence type="ECO:0000256" key="2">
    <source>
        <dbReference type="ARBA" id="ARBA00012185"/>
    </source>
</evidence>
<dbReference type="GO" id="GO:0003677">
    <property type="term" value="F:DNA binding"/>
    <property type="evidence" value="ECO:0007669"/>
    <property type="project" value="UniProtKB-KW"/>
</dbReference>
<evidence type="ECO:0000313" key="10">
    <source>
        <dbReference type="EMBL" id="UJG44435.1"/>
    </source>
</evidence>
<dbReference type="EMBL" id="CP084167">
    <property type="protein sequence ID" value="UJG44435.1"/>
    <property type="molecule type" value="Genomic_DNA"/>
</dbReference>
<dbReference type="GO" id="GO:0032259">
    <property type="term" value="P:methylation"/>
    <property type="evidence" value="ECO:0007669"/>
    <property type="project" value="UniProtKB-KW"/>
</dbReference>
<reference evidence="10" key="1">
    <citation type="journal article" date="2022" name="Nat. Microbiol.">
        <title>Unique mobile elements and scalable gene flow at the prokaryote-eukaryote boundary revealed by circularized Asgard archaea genomes.</title>
        <authorList>
            <person name="Wu F."/>
            <person name="Speth D.R."/>
            <person name="Philosof A."/>
            <person name="Cremiere A."/>
            <person name="Narayanan A."/>
            <person name="Barco R.A."/>
            <person name="Connon S.A."/>
            <person name="Amend J.P."/>
            <person name="Antoshechkin I.A."/>
            <person name="Orphan V.J."/>
        </authorList>
    </citation>
    <scope>NUCLEOTIDE SEQUENCE</scope>
    <source>
        <strain evidence="10">PR6</strain>
    </source>
</reference>
<keyword evidence="7" id="KW-0238">DNA-binding</keyword>
<keyword evidence="3" id="KW-0489">Methyltransferase</keyword>
<dbReference type="GO" id="GO:0008170">
    <property type="term" value="F:N-methyltransferase activity"/>
    <property type="evidence" value="ECO:0007669"/>
    <property type="project" value="InterPro"/>
</dbReference>
<dbReference type="GO" id="GO:0015667">
    <property type="term" value="F:site-specific DNA-methyltransferase (cytosine-N4-specific) activity"/>
    <property type="evidence" value="ECO:0007669"/>
    <property type="project" value="UniProtKB-EC"/>
</dbReference>
<dbReference type="REBASE" id="963451">
    <property type="entry name" value="M.HenPR6ORF4450P"/>
</dbReference>
<evidence type="ECO:0000256" key="1">
    <source>
        <dbReference type="ARBA" id="ARBA00010203"/>
    </source>
</evidence>
<dbReference type="AlphaFoldDB" id="A0A9Y1BTD3"/>
<comment type="catalytic activity">
    <reaction evidence="8">
        <text>a 2'-deoxycytidine in DNA + S-adenosyl-L-methionine = an N(4)-methyl-2'-deoxycytidine in DNA + S-adenosyl-L-homocysteine + H(+)</text>
        <dbReference type="Rhea" id="RHEA:16857"/>
        <dbReference type="Rhea" id="RHEA-COMP:11369"/>
        <dbReference type="Rhea" id="RHEA-COMP:13674"/>
        <dbReference type="ChEBI" id="CHEBI:15378"/>
        <dbReference type="ChEBI" id="CHEBI:57856"/>
        <dbReference type="ChEBI" id="CHEBI:59789"/>
        <dbReference type="ChEBI" id="CHEBI:85452"/>
        <dbReference type="ChEBI" id="CHEBI:137933"/>
        <dbReference type="EC" id="2.1.1.113"/>
    </reaction>
</comment>
<evidence type="ECO:0000256" key="8">
    <source>
        <dbReference type="ARBA" id="ARBA00049120"/>
    </source>
</evidence>
<evidence type="ECO:0000256" key="3">
    <source>
        <dbReference type="ARBA" id="ARBA00022603"/>
    </source>
</evidence>
<dbReference type="SUPFAM" id="SSF53335">
    <property type="entry name" value="S-adenosyl-L-methionine-dependent methyltransferases"/>
    <property type="match status" value="2"/>
</dbReference>
<evidence type="ECO:0000256" key="4">
    <source>
        <dbReference type="ARBA" id="ARBA00022679"/>
    </source>
</evidence>
<sequence length="428" mass="50058">MVNKISKKSISTIHGYLKNFKLYSKEKERKNSKKLNQKSTKIDYLEIDGKKIIRYTNEFWTSKQRQAASIHEISYRACFKAQLPKFFIQLLTKENEMVYDPFSGRGTTVIEAGIMGRKVISNDINPLSEILTVPRFFVQTIKEVEERLSEIKVDYKSEAEIDLSMFYHKKTEAEIVSLKNYLLERKEKNEEDIIDKWIRMVATNRLSGHSKGFFSVFTLPPNQAVSPERQRKINEKRNQEPEYREVKKLIVRKTKALQRNLKKEEKIKLAEAGKTAKFLTSDARKTPEIEDEKVSLIVTSPPFLDVVQYSKDNWLRCWFNDIDVKEIEKKITITRKLDEWTKVMKEAFKEFYRIIKPGGYLAFEVGEVRKGKIKLDEEVVPIGAEVGFEPVGIVINLQEFTKTANIWGIENNEYGTNTNRIVLFKKNR</sequence>
<comment type="similarity">
    <text evidence="1">Belongs to the N(4)/N(6)-methyltransferase family. N(4) subfamily.</text>
</comment>
<dbReference type="InterPro" id="IPR002941">
    <property type="entry name" value="DNA_methylase_N4/N6"/>
</dbReference>
<dbReference type="Pfam" id="PF01555">
    <property type="entry name" value="N6_N4_Mtase"/>
    <property type="match status" value="1"/>
</dbReference>
<dbReference type="PROSITE" id="PS00093">
    <property type="entry name" value="N4_MTASE"/>
    <property type="match status" value="1"/>
</dbReference>
<evidence type="ECO:0000256" key="7">
    <source>
        <dbReference type="ARBA" id="ARBA00023125"/>
    </source>
</evidence>
<accession>A0A9Y1BTD3</accession>
<keyword evidence="6" id="KW-0680">Restriction system</keyword>
<evidence type="ECO:0000259" key="9">
    <source>
        <dbReference type="Pfam" id="PF01555"/>
    </source>
</evidence>
<dbReference type="Gene3D" id="3.40.50.150">
    <property type="entry name" value="Vaccinia Virus protein VP39"/>
    <property type="match status" value="2"/>
</dbReference>
<evidence type="ECO:0000256" key="5">
    <source>
        <dbReference type="ARBA" id="ARBA00022691"/>
    </source>
</evidence>
<dbReference type="InterPro" id="IPR017985">
    <property type="entry name" value="MeTrfase_CN4_CS"/>
</dbReference>
<protein>
    <recommendedName>
        <fullName evidence="2">site-specific DNA-methyltransferase (cytosine-N(4)-specific)</fullName>
        <ecNumber evidence="2">2.1.1.113</ecNumber>
    </recommendedName>
</protein>
<dbReference type="Proteomes" id="UP001200513">
    <property type="component" value="Chromosome"/>
</dbReference>
<organism evidence="10">
    <name type="scientific">Candidatus Heimdallarchaeum endolithica</name>
    <dbReference type="NCBI Taxonomy" id="2876572"/>
    <lineage>
        <taxon>Archaea</taxon>
        <taxon>Promethearchaeati</taxon>
        <taxon>Candidatus Heimdallarchaeota</taxon>
        <taxon>Candidatus Heimdallarchaeia (ex Rinke et al. 2021) (nom. nud.)</taxon>
        <taxon>Candidatus Heimdallarchaeales</taxon>
        <taxon>Candidatus Heimdallarchaeaceae</taxon>
        <taxon>Candidatus Heimdallarchaeum</taxon>
    </lineage>
</organism>
<gene>
    <name evidence="10" type="ORF">K9W46_04450</name>
</gene>
<evidence type="ECO:0000256" key="6">
    <source>
        <dbReference type="ARBA" id="ARBA00022747"/>
    </source>
</evidence>
<name>A0A9Y1BTD3_9ARCH</name>
<dbReference type="EC" id="2.1.1.113" evidence="2"/>
<proteinExistence type="inferred from homology"/>
<keyword evidence="4" id="KW-0808">Transferase</keyword>